<comment type="similarity">
    <text evidence="1">Belongs to the prephenate/arogenate dehydrogenase family.</text>
</comment>
<evidence type="ECO:0000313" key="4">
    <source>
        <dbReference type="EMBL" id="MBW4660342.1"/>
    </source>
</evidence>
<dbReference type="PROSITE" id="PS51176">
    <property type="entry name" value="PDH_ADH"/>
    <property type="match status" value="1"/>
</dbReference>
<dbReference type="FunFam" id="3.40.50.720:FF:000208">
    <property type="entry name" value="Prephenate dehydrogenase"/>
    <property type="match status" value="1"/>
</dbReference>
<dbReference type="Gene3D" id="1.10.3660.10">
    <property type="entry name" value="6-phosphogluconate dehydrogenase C-terminal like domain"/>
    <property type="match status" value="1"/>
</dbReference>
<dbReference type="Gene3D" id="3.40.50.720">
    <property type="entry name" value="NAD(P)-binding Rossmann-like Domain"/>
    <property type="match status" value="1"/>
</dbReference>
<comment type="caution">
    <text evidence="4">The sequence shown here is derived from an EMBL/GenBank/DDBJ whole genome shotgun (WGS) entry which is preliminary data.</text>
</comment>
<dbReference type="SUPFAM" id="SSF51735">
    <property type="entry name" value="NAD(P)-binding Rossmann-fold domains"/>
    <property type="match status" value="1"/>
</dbReference>
<dbReference type="PANTHER" id="PTHR21363">
    <property type="entry name" value="PREPHENATE DEHYDROGENASE"/>
    <property type="match status" value="1"/>
</dbReference>
<dbReference type="GO" id="GO:0004665">
    <property type="term" value="F:prephenate dehydrogenase (NADP+) activity"/>
    <property type="evidence" value="ECO:0007669"/>
    <property type="project" value="InterPro"/>
</dbReference>
<dbReference type="InterPro" id="IPR046826">
    <property type="entry name" value="PDH_N"/>
</dbReference>
<dbReference type="AlphaFoldDB" id="A0A951QBQ4"/>
<gene>
    <name evidence="4" type="ORF">KME15_16835</name>
</gene>
<dbReference type="NCBIfam" id="NF005650">
    <property type="entry name" value="PRK07417.1"/>
    <property type="match status" value="1"/>
</dbReference>
<evidence type="ECO:0000259" key="3">
    <source>
        <dbReference type="PROSITE" id="PS51176"/>
    </source>
</evidence>
<proteinExistence type="inferred from homology"/>
<reference evidence="4" key="1">
    <citation type="submission" date="2021-05" db="EMBL/GenBank/DDBJ databases">
        <authorList>
            <person name="Pietrasiak N."/>
            <person name="Ward R."/>
            <person name="Stajich J.E."/>
            <person name="Kurbessoian T."/>
        </authorList>
    </citation>
    <scope>NUCLEOTIDE SEQUENCE</scope>
    <source>
        <strain evidence="4">UHER 2000/2452</strain>
    </source>
</reference>
<dbReference type="PANTHER" id="PTHR21363:SF0">
    <property type="entry name" value="PREPHENATE DEHYDROGENASE [NADP(+)]"/>
    <property type="match status" value="1"/>
</dbReference>
<evidence type="ECO:0000256" key="1">
    <source>
        <dbReference type="ARBA" id="ARBA00007964"/>
    </source>
</evidence>
<dbReference type="InterPro" id="IPR008927">
    <property type="entry name" value="6-PGluconate_DH-like_C_sf"/>
</dbReference>
<dbReference type="Proteomes" id="UP000757435">
    <property type="component" value="Unassembled WGS sequence"/>
</dbReference>
<dbReference type="InterPro" id="IPR046825">
    <property type="entry name" value="PDH_C"/>
</dbReference>
<dbReference type="EMBL" id="JAHHHD010000020">
    <property type="protein sequence ID" value="MBW4660342.1"/>
    <property type="molecule type" value="Genomic_DNA"/>
</dbReference>
<dbReference type="SUPFAM" id="SSF48179">
    <property type="entry name" value="6-phosphogluconate dehydrogenase C-terminal domain-like"/>
    <property type="match status" value="1"/>
</dbReference>
<keyword evidence="2" id="KW-0560">Oxidoreductase</keyword>
<organism evidence="4 5">
    <name type="scientific">Drouetiella hepatica Uher 2000/2452</name>
    <dbReference type="NCBI Taxonomy" id="904376"/>
    <lineage>
        <taxon>Bacteria</taxon>
        <taxon>Bacillati</taxon>
        <taxon>Cyanobacteriota</taxon>
        <taxon>Cyanophyceae</taxon>
        <taxon>Oculatellales</taxon>
        <taxon>Oculatellaceae</taxon>
        <taxon>Drouetiella</taxon>
    </lineage>
</organism>
<dbReference type="InterPro" id="IPR050812">
    <property type="entry name" value="Preph/Arog_dehydrog"/>
</dbReference>
<dbReference type="GO" id="GO:0006571">
    <property type="term" value="P:tyrosine biosynthetic process"/>
    <property type="evidence" value="ECO:0007669"/>
    <property type="project" value="InterPro"/>
</dbReference>
<dbReference type="GO" id="GO:0070403">
    <property type="term" value="F:NAD+ binding"/>
    <property type="evidence" value="ECO:0007669"/>
    <property type="project" value="InterPro"/>
</dbReference>
<dbReference type="InterPro" id="IPR003099">
    <property type="entry name" value="Prephen_DH"/>
</dbReference>
<sequence>MKIGIVGLGLIGGSLAIDLRQLGHTLLGVSRKAETCEAAIAQNIVDDASLDLALMSDADVVFLCTPLGAIAATTEQLIPHLSPHTILTDVGSVKVSVVETIAPLWQNFVGGHPMAGTAESGLAAAFSGLFTDKAYVLTPIEATPPLALETVANLARSLQCQVYQCHPAAHDRAVAWISHLPVMVSASLIAACLTETDPTVLDLAQKFASSGFRDTSRVGGGNPELGIMMATYNREELLRSLHAYQQQIEQMIQRVEQQDWAALENCLTQTQQARPEFL</sequence>
<accession>A0A951QBQ4</accession>
<evidence type="ECO:0000313" key="5">
    <source>
        <dbReference type="Proteomes" id="UP000757435"/>
    </source>
</evidence>
<dbReference type="InterPro" id="IPR036291">
    <property type="entry name" value="NAD(P)-bd_dom_sf"/>
</dbReference>
<name>A0A951QBQ4_9CYAN</name>
<dbReference type="Pfam" id="PF02153">
    <property type="entry name" value="PDH_N"/>
    <property type="match status" value="1"/>
</dbReference>
<dbReference type="GO" id="GO:0008977">
    <property type="term" value="F:prephenate dehydrogenase (NAD+) activity"/>
    <property type="evidence" value="ECO:0007669"/>
    <property type="project" value="InterPro"/>
</dbReference>
<feature type="domain" description="Prephenate/arogenate dehydrogenase" evidence="3">
    <location>
        <begin position="1"/>
        <end position="278"/>
    </location>
</feature>
<protein>
    <submittedName>
        <fullName evidence="4">Prephenate/arogenate dehydrogenase</fullName>
    </submittedName>
</protein>
<dbReference type="Pfam" id="PF20463">
    <property type="entry name" value="PDH_C"/>
    <property type="match status" value="1"/>
</dbReference>
<evidence type="ECO:0000256" key="2">
    <source>
        <dbReference type="ARBA" id="ARBA00023002"/>
    </source>
</evidence>
<reference evidence="4" key="2">
    <citation type="journal article" date="2022" name="Microbiol. Resour. Announc.">
        <title>Metagenome Sequencing to Explore Phylogenomics of Terrestrial Cyanobacteria.</title>
        <authorList>
            <person name="Ward R.D."/>
            <person name="Stajich J.E."/>
            <person name="Johansen J.R."/>
            <person name="Huntemann M."/>
            <person name="Clum A."/>
            <person name="Foster B."/>
            <person name="Foster B."/>
            <person name="Roux S."/>
            <person name="Palaniappan K."/>
            <person name="Varghese N."/>
            <person name="Mukherjee S."/>
            <person name="Reddy T.B.K."/>
            <person name="Daum C."/>
            <person name="Copeland A."/>
            <person name="Chen I.A."/>
            <person name="Ivanova N.N."/>
            <person name="Kyrpides N.C."/>
            <person name="Shapiro N."/>
            <person name="Eloe-Fadrosh E.A."/>
            <person name="Pietrasiak N."/>
        </authorList>
    </citation>
    <scope>NUCLEOTIDE SEQUENCE</scope>
    <source>
        <strain evidence="4">UHER 2000/2452</strain>
    </source>
</reference>